<dbReference type="Proteomes" id="UP000887540">
    <property type="component" value="Unplaced"/>
</dbReference>
<proteinExistence type="predicted"/>
<keyword evidence="1" id="KW-1185">Reference proteome</keyword>
<dbReference type="WBParaSite" id="ACRNAN_scaffold7151.g27161.t1">
    <property type="protein sequence ID" value="ACRNAN_scaffold7151.g27161.t1"/>
    <property type="gene ID" value="ACRNAN_scaffold7151.g27161"/>
</dbReference>
<dbReference type="InterPro" id="IPR036249">
    <property type="entry name" value="Thioredoxin-like_sf"/>
</dbReference>
<evidence type="ECO:0000313" key="1">
    <source>
        <dbReference type="Proteomes" id="UP000887540"/>
    </source>
</evidence>
<dbReference type="Gene3D" id="3.40.30.10">
    <property type="entry name" value="Glutaredoxin"/>
    <property type="match status" value="1"/>
</dbReference>
<organism evidence="1 2">
    <name type="scientific">Acrobeloides nanus</name>
    <dbReference type="NCBI Taxonomy" id="290746"/>
    <lineage>
        <taxon>Eukaryota</taxon>
        <taxon>Metazoa</taxon>
        <taxon>Ecdysozoa</taxon>
        <taxon>Nematoda</taxon>
        <taxon>Chromadorea</taxon>
        <taxon>Rhabditida</taxon>
        <taxon>Tylenchina</taxon>
        <taxon>Cephalobomorpha</taxon>
        <taxon>Cephaloboidea</taxon>
        <taxon>Cephalobidae</taxon>
        <taxon>Acrobeloides</taxon>
    </lineage>
</organism>
<sequence>MKGFNVGVIDAEGVPDVSLAYGITAAPTVVIFKDGKEVEKLNGFHPTEVKNAITKHSFGTGIVKESEPEVKEDLNERLKRLINHSRLTLFMKGSTGTERIQRLADISPTIFGW</sequence>
<evidence type="ECO:0000313" key="2">
    <source>
        <dbReference type="WBParaSite" id="ACRNAN_scaffold7151.g27161.t1"/>
    </source>
</evidence>
<dbReference type="AlphaFoldDB" id="A0A914EC40"/>
<protein>
    <submittedName>
        <fullName evidence="2">Thioredoxin</fullName>
    </submittedName>
</protein>
<dbReference type="SUPFAM" id="SSF52833">
    <property type="entry name" value="Thioredoxin-like"/>
    <property type="match status" value="1"/>
</dbReference>
<accession>A0A914EC40</accession>
<name>A0A914EC40_9BILA</name>
<reference evidence="2" key="1">
    <citation type="submission" date="2022-11" db="UniProtKB">
        <authorList>
            <consortium name="WormBaseParasite"/>
        </authorList>
    </citation>
    <scope>IDENTIFICATION</scope>
</reference>